<organism evidence="2 3">
    <name type="scientific">Pseudodesulfovibrio karagichevae</name>
    <dbReference type="NCBI Taxonomy" id="3239305"/>
    <lineage>
        <taxon>Bacteria</taxon>
        <taxon>Pseudomonadati</taxon>
        <taxon>Thermodesulfobacteriota</taxon>
        <taxon>Desulfovibrionia</taxon>
        <taxon>Desulfovibrionales</taxon>
        <taxon>Desulfovibrionaceae</taxon>
    </lineage>
</organism>
<evidence type="ECO:0000313" key="2">
    <source>
        <dbReference type="EMBL" id="MEZ7197590.1"/>
    </source>
</evidence>
<dbReference type="Proteomes" id="UP001568698">
    <property type="component" value="Unassembled WGS sequence"/>
</dbReference>
<evidence type="ECO:0000313" key="3">
    <source>
        <dbReference type="Proteomes" id="UP001568698"/>
    </source>
</evidence>
<dbReference type="RefSeq" id="WP_371387104.1">
    <property type="nucleotide sequence ID" value="NZ_JBGLYH010000036.1"/>
</dbReference>
<gene>
    <name evidence="2" type="ORF">AB6M95_12570</name>
</gene>
<proteinExistence type="predicted"/>
<dbReference type="EMBL" id="JBGLYH010000036">
    <property type="protein sequence ID" value="MEZ7197590.1"/>
    <property type="molecule type" value="Genomic_DNA"/>
</dbReference>
<evidence type="ECO:0000259" key="1">
    <source>
        <dbReference type="Pfam" id="PF01323"/>
    </source>
</evidence>
<sequence>MPINVTVFSDFVCPFCFIGSAIIDRLKRDFDIRDTWVPHELHPETPPEGRPLDDLVDRFDLDNVIMTCNQRGEPYGIRFARAERLFNSRLALEAAEFARDAGRYHDFHGRMFRAGFTDGRNIGEIGVVLDVAAQTNLDTERLKEALTDHRFAARVADGSRKAREAGVTALPSFIIEGRPRITGAVDESVLRRALEEALKAA</sequence>
<dbReference type="SUPFAM" id="SSF52833">
    <property type="entry name" value="Thioredoxin-like"/>
    <property type="match status" value="1"/>
</dbReference>
<dbReference type="InterPro" id="IPR001853">
    <property type="entry name" value="DSBA-like_thioredoxin_dom"/>
</dbReference>
<dbReference type="InterPro" id="IPR036249">
    <property type="entry name" value="Thioredoxin-like_sf"/>
</dbReference>
<keyword evidence="3" id="KW-1185">Reference proteome</keyword>
<dbReference type="PANTHER" id="PTHR13887:SF41">
    <property type="entry name" value="THIOREDOXIN SUPERFAMILY PROTEIN"/>
    <property type="match status" value="1"/>
</dbReference>
<comment type="caution">
    <text evidence="2">The sequence shown here is derived from an EMBL/GenBank/DDBJ whole genome shotgun (WGS) entry which is preliminary data.</text>
</comment>
<feature type="domain" description="DSBA-like thioredoxin" evidence="1">
    <location>
        <begin position="5"/>
        <end position="194"/>
    </location>
</feature>
<reference evidence="2 3" key="1">
    <citation type="submission" date="2024-08" db="EMBL/GenBank/DDBJ databases">
        <title>Sulfate-reducing bacteria isolated from formation water of the oil field in Kazakhstan and description of Pseudodesulfovibrio sp.</title>
        <authorList>
            <person name="Bidzhieva S.K."/>
            <person name="Tourova T.P."/>
            <person name="Grouzdev D.S."/>
            <person name="Beletsky A.V."/>
            <person name="Sokolova D.S."/>
            <person name="Samigullina S.R."/>
            <person name="Poltaraus A.B."/>
            <person name="Avtukh A.N."/>
            <person name="Tereshina V.M."/>
            <person name="Zhaparov N.S."/>
            <person name="Mardanov A.V."/>
            <person name="Nazina T.N."/>
        </authorList>
    </citation>
    <scope>NUCLEOTIDE SEQUENCE [LARGE SCALE GENOMIC DNA]</scope>
    <source>
        <strain evidence="2 3">9FUS</strain>
    </source>
</reference>
<accession>A0ABV4K6B0</accession>
<protein>
    <submittedName>
        <fullName evidence="2">DsbA family protein</fullName>
    </submittedName>
</protein>
<name>A0ABV4K6B0_9BACT</name>
<dbReference type="Gene3D" id="3.40.30.10">
    <property type="entry name" value="Glutaredoxin"/>
    <property type="match status" value="1"/>
</dbReference>
<dbReference type="Pfam" id="PF01323">
    <property type="entry name" value="DSBA"/>
    <property type="match status" value="1"/>
</dbReference>
<dbReference type="PANTHER" id="PTHR13887">
    <property type="entry name" value="GLUTATHIONE S-TRANSFERASE KAPPA"/>
    <property type="match status" value="1"/>
</dbReference>